<feature type="transmembrane region" description="Helical" evidence="6">
    <location>
        <begin position="55"/>
        <end position="74"/>
    </location>
</feature>
<reference evidence="7 8" key="1">
    <citation type="submission" date="2018-10" db="EMBL/GenBank/DDBJ databases">
        <title>Genomic Encyclopedia of Type Strains, Phase IV (KMG-IV): sequencing the most valuable type-strain genomes for metagenomic binning, comparative biology and taxonomic classification.</title>
        <authorList>
            <person name="Goeker M."/>
        </authorList>
    </citation>
    <scope>NUCLEOTIDE SEQUENCE [LARGE SCALE GENOMIC DNA]</scope>
    <source>
        <strain evidence="7 8">DSM 23800</strain>
    </source>
</reference>
<name>A0A420XGL0_9PAST</name>
<keyword evidence="8" id="KW-1185">Reference proteome</keyword>
<feature type="transmembrane region" description="Helical" evidence="6">
    <location>
        <begin position="228"/>
        <end position="245"/>
    </location>
</feature>
<accession>A0A420XGL0</accession>
<feature type="transmembrane region" description="Helical" evidence="6">
    <location>
        <begin position="177"/>
        <end position="198"/>
    </location>
</feature>
<keyword evidence="5 6" id="KW-0472">Membrane</keyword>
<gene>
    <name evidence="7" type="ORF">DES31_0850</name>
</gene>
<keyword evidence="3 6" id="KW-0812">Transmembrane</keyword>
<dbReference type="AlphaFoldDB" id="A0A420XGL0"/>
<sequence>MTETSKPSIWQQIFTKNMLLCIFTGFSSGLPLYVLFQLVPAWLSSSGVDVKTIGFFTIIGFPYTWKFLISPLLDRYYPNFLGRRRSWMFITQIGLLALLALLGQFNPSESIQVVAALSALVAVFSAVQDIVIDAYRREILSDEELGLGNSIHVNAYRIAGLIPGGISLILADSYPWQTVFIFTALFMIPGLILSLFLSKEPKVVQVDRSLPFYTTFTLPFKEFFSRKGLYAGFGLIFFIFLYKFGDSLATSLQTKFILDMGFSNTDIGTVVKLNSLWASIISGMVGGVMMIRLGVNRSLWVFGFVQLITILGFVWMASYGKFETIGTYELFVLTVVIIGEYIGVGLGTAAFVAFMARETNPLYTATQLAIFTSLAAIPSKVIGAFSGVLVADYGYYTFFWICFVVGIPGMLMLFKVAPWSVKNDALVKP</sequence>
<comment type="subcellular location">
    <subcellularLocation>
        <location evidence="1">Membrane</location>
        <topology evidence="1">Multi-pass membrane protein</topology>
    </subcellularLocation>
</comment>
<dbReference type="InterPro" id="IPR011701">
    <property type="entry name" value="MFS"/>
</dbReference>
<evidence type="ECO:0000313" key="7">
    <source>
        <dbReference type="EMBL" id="RKR72685.1"/>
    </source>
</evidence>
<feature type="transmembrane region" description="Helical" evidence="6">
    <location>
        <begin position="330"/>
        <end position="356"/>
    </location>
</feature>
<evidence type="ECO:0000256" key="2">
    <source>
        <dbReference type="ARBA" id="ARBA00022448"/>
    </source>
</evidence>
<feature type="transmembrane region" description="Helical" evidence="6">
    <location>
        <begin position="395"/>
        <end position="414"/>
    </location>
</feature>
<dbReference type="SUPFAM" id="SSF103473">
    <property type="entry name" value="MFS general substrate transporter"/>
    <property type="match status" value="1"/>
</dbReference>
<dbReference type="GO" id="GO:0016020">
    <property type="term" value="C:membrane"/>
    <property type="evidence" value="ECO:0007669"/>
    <property type="project" value="UniProtKB-SubCell"/>
</dbReference>
<feature type="transmembrane region" description="Helical" evidence="6">
    <location>
        <begin position="86"/>
        <end position="105"/>
    </location>
</feature>
<dbReference type="PANTHER" id="PTHR12778">
    <property type="entry name" value="SOLUTE CARRIER FAMILY 33 ACETYL-COA TRANSPORTER -RELATED"/>
    <property type="match status" value="1"/>
</dbReference>
<dbReference type="FunFam" id="1.20.1250.20:FF:000613">
    <property type="entry name" value="AmpG protein"/>
    <property type="match status" value="1"/>
</dbReference>
<evidence type="ECO:0000256" key="3">
    <source>
        <dbReference type="ARBA" id="ARBA00022692"/>
    </source>
</evidence>
<evidence type="ECO:0000256" key="1">
    <source>
        <dbReference type="ARBA" id="ARBA00004141"/>
    </source>
</evidence>
<feature type="transmembrane region" description="Helical" evidence="6">
    <location>
        <begin position="276"/>
        <end position="293"/>
    </location>
</feature>
<feature type="transmembrane region" description="Helical" evidence="6">
    <location>
        <begin position="153"/>
        <end position="171"/>
    </location>
</feature>
<keyword evidence="4 6" id="KW-1133">Transmembrane helix</keyword>
<dbReference type="Gene3D" id="1.20.1250.20">
    <property type="entry name" value="MFS general substrate transporter like domains"/>
    <property type="match status" value="1"/>
</dbReference>
<dbReference type="InterPro" id="IPR004752">
    <property type="entry name" value="AmpG_permease/AT-1"/>
</dbReference>
<organism evidence="7 8">
    <name type="scientific">Otariodibacter oris</name>
    <dbReference type="NCBI Taxonomy" id="1032623"/>
    <lineage>
        <taxon>Bacteria</taxon>
        <taxon>Pseudomonadati</taxon>
        <taxon>Pseudomonadota</taxon>
        <taxon>Gammaproteobacteria</taxon>
        <taxon>Pasteurellales</taxon>
        <taxon>Pasteurellaceae</taxon>
        <taxon>Otariodibacter</taxon>
    </lineage>
</organism>
<feature type="transmembrane region" description="Helical" evidence="6">
    <location>
        <begin position="111"/>
        <end position="132"/>
    </location>
</feature>
<proteinExistence type="predicted"/>
<dbReference type="Pfam" id="PF07690">
    <property type="entry name" value="MFS_1"/>
    <property type="match status" value="1"/>
</dbReference>
<keyword evidence="2" id="KW-0813">Transport</keyword>
<dbReference type="EMBL" id="RBJC01000005">
    <property type="protein sequence ID" value="RKR72685.1"/>
    <property type="molecule type" value="Genomic_DNA"/>
</dbReference>
<evidence type="ECO:0000256" key="6">
    <source>
        <dbReference type="SAM" id="Phobius"/>
    </source>
</evidence>
<dbReference type="GO" id="GO:0022857">
    <property type="term" value="F:transmembrane transporter activity"/>
    <property type="evidence" value="ECO:0007669"/>
    <property type="project" value="InterPro"/>
</dbReference>
<feature type="transmembrane region" description="Helical" evidence="6">
    <location>
        <begin position="20"/>
        <end position="43"/>
    </location>
</feature>
<evidence type="ECO:0000256" key="5">
    <source>
        <dbReference type="ARBA" id="ARBA00023136"/>
    </source>
</evidence>
<evidence type="ECO:0000256" key="4">
    <source>
        <dbReference type="ARBA" id="ARBA00022989"/>
    </source>
</evidence>
<protein>
    <submittedName>
        <fullName evidence="7">PAT family beta-lactamase induction signal transducer AmpG</fullName>
    </submittedName>
</protein>
<dbReference type="PANTHER" id="PTHR12778:SF10">
    <property type="entry name" value="MAJOR FACILITATOR SUPERFAMILY DOMAIN-CONTAINING PROTEIN 3"/>
    <property type="match status" value="1"/>
</dbReference>
<dbReference type="NCBIfam" id="TIGR00901">
    <property type="entry name" value="2A0125"/>
    <property type="match status" value="1"/>
</dbReference>
<dbReference type="OrthoDB" id="9787815at2"/>
<dbReference type="InterPro" id="IPR036259">
    <property type="entry name" value="MFS_trans_sf"/>
</dbReference>
<comment type="caution">
    <text evidence="7">The sequence shown here is derived from an EMBL/GenBank/DDBJ whole genome shotgun (WGS) entry which is preliminary data.</text>
</comment>
<feature type="transmembrane region" description="Helical" evidence="6">
    <location>
        <begin position="368"/>
        <end position="389"/>
    </location>
</feature>
<dbReference type="CDD" id="cd17486">
    <property type="entry name" value="MFS_AmpG_like"/>
    <property type="match status" value="1"/>
</dbReference>
<evidence type="ECO:0000313" key="8">
    <source>
        <dbReference type="Proteomes" id="UP000280099"/>
    </source>
</evidence>
<feature type="transmembrane region" description="Helical" evidence="6">
    <location>
        <begin position="300"/>
        <end position="318"/>
    </location>
</feature>
<dbReference type="RefSeq" id="WP_121122371.1">
    <property type="nucleotide sequence ID" value="NZ_CP016604.1"/>
</dbReference>
<dbReference type="Proteomes" id="UP000280099">
    <property type="component" value="Unassembled WGS sequence"/>
</dbReference>